<feature type="transmembrane region" description="Helical" evidence="7">
    <location>
        <begin position="44"/>
        <end position="65"/>
    </location>
</feature>
<organism evidence="8">
    <name type="scientific">Ignavibacterium album</name>
    <dbReference type="NCBI Taxonomy" id="591197"/>
    <lineage>
        <taxon>Bacteria</taxon>
        <taxon>Pseudomonadati</taxon>
        <taxon>Ignavibacteriota</taxon>
        <taxon>Ignavibacteria</taxon>
        <taxon>Ignavibacteriales</taxon>
        <taxon>Ignavibacteriaceae</taxon>
        <taxon>Ignavibacterium</taxon>
    </lineage>
</organism>
<comment type="similarity">
    <text evidence="2">Belongs to the DoxX family.</text>
</comment>
<comment type="caution">
    <text evidence="8">The sequence shown here is derived from an EMBL/GenBank/DDBJ whole genome shotgun (WGS) entry which is preliminary data.</text>
</comment>
<evidence type="ECO:0000256" key="2">
    <source>
        <dbReference type="ARBA" id="ARBA00006679"/>
    </source>
</evidence>
<dbReference type="PANTHER" id="PTHR33452">
    <property type="entry name" value="OXIDOREDUCTASE CATD-RELATED"/>
    <property type="match status" value="1"/>
</dbReference>
<evidence type="ECO:0000313" key="8">
    <source>
        <dbReference type="EMBL" id="HFI92717.1"/>
    </source>
</evidence>
<keyword evidence="4 7" id="KW-0812">Transmembrane</keyword>
<evidence type="ECO:0000256" key="4">
    <source>
        <dbReference type="ARBA" id="ARBA00022692"/>
    </source>
</evidence>
<keyword evidence="6 7" id="KW-0472">Membrane</keyword>
<feature type="transmembrane region" description="Helical" evidence="7">
    <location>
        <begin position="101"/>
        <end position="119"/>
    </location>
</feature>
<evidence type="ECO:0000256" key="6">
    <source>
        <dbReference type="ARBA" id="ARBA00023136"/>
    </source>
</evidence>
<dbReference type="InterPro" id="IPR051907">
    <property type="entry name" value="DoxX-like_oxidoreductase"/>
</dbReference>
<evidence type="ECO:0000256" key="3">
    <source>
        <dbReference type="ARBA" id="ARBA00022475"/>
    </source>
</evidence>
<evidence type="ECO:0000256" key="7">
    <source>
        <dbReference type="SAM" id="Phobius"/>
    </source>
</evidence>
<accession>A0A7V3E8S3</accession>
<evidence type="ECO:0000256" key="1">
    <source>
        <dbReference type="ARBA" id="ARBA00004651"/>
    </source>
</evidence>
<dbReference type="EMBL" id="DSUJ01000011">
    <property type="protein sequence ID" value="HFI92717.1"/>
    <property type="molecule type" value="Genomic_DNA"/>
</dbReference>
<dbReference type="GO" id="GO:0005886">
    <property type="term" value="C:plasma membrane"/>
    <property type="evidence" value="ECO:0007669"/>
    <property type="project" value="UniProtKB-SubCell"/>
</dbReference>
<gene>
    <name evidence="8" type="ORF">ENS31_14450</name>
</gene>
<proteinExistence type="inferred from homology"/>
<dbReference type="PANTHER" id="PTHR33452:SF1">
    <property type="entry name" value="INNER MEMBRANE PROTEIN YPHA-RELATED"/>
    <property type="match status" value="1"/>
</dbReference>
<dbReference type="AlphaFoldDB" id="A0A7V3E8S3"/>
<reference evidence="8" key="1">
    <citation type="journal article" date="2020" name="mSystems">
        <title>Genome- and Community-Level Interaction Insights into Carbon Utilization and Element Cycling Functions of Hydrothermarchaeota in Hydrothermal Sediment.</title>
        <authorList>
            <person name="Zhou Z."/>
            <person name="Liu Y."/>
            <person name="Xu W."/>
            <person name="Pan J."/>
            <person name="Luo Z.H."/>
            <person name="Li M."/>
        </authorList>
    </citation>
    <scope>NUCLEOTIDE SEQUENCE [LARGE SCALE GENOMIC DNA]</scope>
    <source>
        <strain evidence="8">SpSt-479</strain>
    </source>
</reference>
<dbReference type="InterPro" id="IPR032808">
    <property type="entry name" value="DoxX"/>
</dbReference>
<keyword evidence="3" id="KW-1003">Cell membrane</keyword>
<name>A0A7V3E8S3_9BACT</name>
<protein>
    <submittedName>
        <fullName evidence="8">DoxX family protein</fullName>
    </submittedName>
</protein>
<sequence length="137" mass="15253">MNDFALLLLRTITSAFMLFAHGLPKLNRLFSSGEVRFADPLGIGTIPSLALATFSEFFCSILVIIGLFTRASLIPLIITMFVAGIIHHAPDPFAQKEKALMFLLIYIFLFITGPGKYSLNRMIKVKTSNKLIKFLAE</sequence>
<dbReference type="Pfam" id="PF07681">
    <property type="entry name" value="DoxX"/>
    <property type="match status" value="1"/>
</dbReference>
<evidence type="ECO:0000256" key="5">
    <source>
        <dbReference type="ARBA" id="ARBA00022989"/>
    </source>
</evidence>
<keyword evidence="5 7" id="KW-1133">Transmembrane helix</keyword>
<feature type="transmembrane region" description="Helical" evidence="7">
    <location>
        <begin position="72"/>
        <end position="89"/>
    </location>
</feature>
<comment type="subcellular location">
    <subcellularLocation>
        <location evidence="1">Cell membrane</location>
        <topology evidence="1">Multi-pass membrane protein</topology>
    </subcellularLocation>
</comment>